<evidence type="ECO:0000256" key="5">
    <source>
        <dbReference type="SAM" id="Phobius"/>
    </source>
</evidence>
<evidence type="ECO:0000256" key="4">
    <source>
        <dbReference type="PROSITE-ProRule" id="PRU01240"/>
    </source>
</evidence>
<feature type="domain" description="Peptidase S8/S53" evidence="6">
    <location>
        <begin position="49"/>
        <end position="76"/>
    </location>
</feature>
<dbReference type="Proteomes" id="UP000729402">
    <property type="component" value="Unassembled WGS sequence"/>
</dbReference>
<gene>
    <name evidence="7" type="ORF">GUJ93_ZPchr0014g46497</name>
</gene>
<feature type="transmembrane region" description="Helical" evidence="5">
    <location>
        <begin position="46"/>
        <end position="70"/>
    </location>
</feature>
<reference evidence="7" key="2">
    <citation type="submission" date="2021-02" db="EMBL/GenBank/DDBJ databases">
        <authorList>
            <person name="Kimball J.A."/>
            <person name="Haas M.W."/>
            <person name="Macchietto M."/>
            <person name="Kono T."/>
            <person name="Duquette J."/>
            <person name="Shao M."/>
        </authorList>
    </citation>
    <scope>NUCLEOTIDE SEQUENCE</scope>
    <source>
        <tissue evidence="7">Fresh leaf tissue</tissue>
    </source>
</reference>
<dbReference type="InterPro" id="IPR023828">
    <property type="entry name" value="Peptidase_S8_Ser-AS"/>
</dbReference>
<name>A0A8J5VRS1_ZIZPA</name>
<comment type="similarity">
    <text evidence="4">Belongs to the peptidase S8 family.</text>
</comment>
<sequence length="76" mass="8524">MKEFIQPMDYIMPLVLVTISDDATIQKYALAMKEPKMLMEIGKKKIFANYILISGTSMSSPYVVGMVALLRSAHPN</sequence>
<dbReference type="Pfam" id="PF00082">
    <property type="entry name" value="Peptidase_S8"/>
    <property type="match status" value="1"/>
</dbReference>
<keyword evidence="5" id="KW-0812">Transmembrane</keyword>
<protein>
    <recommendedName>
        <fullName evidence="6">Peptidase S8/S53 domain-containing protein</fullName>
    </recommendedName>
</protein>
<dbReference type="PROSITE" id="PS51892">
    <property type="entry name" value="SUBTILASE"/>
    <property type="match status" value="1"/>
</dbReference>
<proteinExistence type="inferred from homology"/>
<keyword evidence="5" id="KW-1133">Transmembrane helix</keyword>
<dbReference type="PROSITE" id="PS00138">
    <property type="entry name" value="SUBTILASE_SER"/>
    <property type="match status" value="1"/>
</dbReference>
<evidence type="ECO:0000256" key="1">
    <source>
        <dbReference type="ARBA" id="ARBA00022670"/>
    </source>
</evidence>
<reference evidence="7" key="1">
    <citation type="journal article" date="2021" name="bioRxiv">
        <title>Whole Genome Assembly and Annotation of Northern Wild Rice, Zizania palustris L., Supports a Whole Genome Duplication in the Zizania Genus.</title>
        <authorList>
            <person name="Haas M."/>
            <person name="Kono T."/>
            <person name="Macchietto M."/>
            <person name="Millas R."/>
            <person name="McGilp L."/>
            <person name="Shao M."/>
            <person name="Duquette J."/>
            <person name="Hirsch C.N."/>
            <person name="Kimball J."/>
        </authorList>
    </citation>
    <scope>NUCLEOTIDE SEQUENCE</scope>
    <source>
        <tissue evidence="7">Fresh leaf tissue</tissue>
    </source>
</reference>
<keyword evidence="2" id="KW-0378">Hydrolase</keyword>
<dbReference type="GO" id="GO:0006508">
    <property type="term" value="P:proteolysis"/>
    <property type="evidence" value="ECO:0007669"/>
    <property type="project" value="UniProtKB-KW"/>
</dbReference>
<evidence type="ECO:0000313" key="8">
    <source>
        <dbReference type="Proteomes" id="UP000729402"/>
    </source>
</evidence>
<dbReference type="InterPro" id="IPR000209">
    <property type="entry name" value="Peptidase_S8/S53_dom"/>
</dbReference>
<dbReference type="OrthoDB" id="1303615at2759"/>
<keyword evidence="3" id="KW-0720">Serine protease</keyword>
<accession>A0A8J5VRS1</accession>
<keyword evidence="1" id="KW-0645">Protease</keyword>
<dbReference type="AlphaFoldDB" id="A0A8J5VRS1"/>
<evidence type="ECO:0000256" key="2">
    <source>
        <dbReference type="ARBA" id="ARBA00022801"/>
    </source>
</evidence>
<comment type="caution">
    <text evidence="4">Lacks conserved residue(s) required for the propagation of feature annotation.</text>
</comment>
<evidence type="ECO:0000259" key="6">
    <source>
        <dbReference type="Pfam" id="PF00082"/>
    </source>
</evidence>
<keyword evidence="5" id="KW-0472">Membrane</keyword>
<dbReference type="EMBL" id="JAAALK010000086">
    <property type="protein sequence ID" value="KAG8082007.1"/>
    <property type="molecule type" value="Genomic_DNA"/>
</dbReference>
<keyword evidence="8" id="KW-1185">Reference proteome</keyword>
<evidence type="ECO:0000256" key="3">
    <source>
        <dbReference type="ARBA" id="ARBA00022825"/>
    </source>
</evidence>
<organism evidence="7 8">
    <name type="scientific">Zizania palustris</name>
    <name type="common">Northern wild rice</name>
    <dbReference type="NCBI Taxonomy" id="103762"/>
    <lineage>
        <taxon>Eukaryota</taxon>
        <taxon>Viridiplantae</taxon>
        <taxon>Streptophyta</taxon>
        <taxon>Embryophyta</taxon>
        <taxon>Tracheophyta</taxon>
        <taxon>Spermatophyta</taxon>
        <taxon>Magnoliopsida</taxon>
        <taxon>Liliopsida</taxon>
        <taxon>Poales</taxon>
        <taxon>Poaceae</taxon>
        <taxon>BOP clade</taxon>
        <taxon>Oryzoideae</taxon>
        <taxon>Oryzeae</taxon>
        <taxon>Zizaniinae</taxon>
        <taxon>Zizania</taxon>
    </lineage>
</organism>
<evidence type="ECO:0000313" key="7">
    <source>
        <dbReference type="EMBL" id="KAG8082007.1"/>
    </source>
</evidence>
<comment type="caution">
    <text evidence="7">The sequence shown here is derived from an EMBL/GenBank/DDBJ whole genome shotgun (WGS) entry which is preliminary data.</text>
</comment>
<dbReference type="GO" id="GO:0008236">
    <property type="term" value="F:serine-type peptidase activity"/>
    <property type="evidence" value="ECO:0007669"/>
    <property type="project" value="UniProtKB-KW"/>
</dbReference>